<name>A0ACB6RZ54_9PLEO</name>
<organism evidence="1 2">
    <name type="scientific">Macroventuria anomochaeta</name>
    <dbReference type="NCBI Taxonomy" id="301207"/>
    <lineage>
        <taxon>Eukaryota</taxon>
        <taxon>Fungi</taxon>
        <taxon>Dikarya</taxon>
        <taxon>Ascomycota</taxon>
        <taxon>Pezizomycotina</taxon>
        <taxon>Dothideomycetes</taxon>
        <taxon>Pleosporomycetidae</taxon>
        <taxon>Pleosporales</taxon>
        <taxon>Pleosporineae</taxon>
        <taxon>Didymellaceae</taxon>
        <taxon>Macroventuria</taxon>
    </lineage>
</organism>
<evidence type="ECO:0000313" key="2">
    <source>
        <dbReference type="Proteomes" id="UP000799754"/>
    </source>
</evidence>
<dbReference type="Proteomes" id="UP000799754">
    <property type="component" value="Unassembled WGS sequence"/>
</dbReference>
<accession>A0ACB6RZ54</accession>
<protein>
    <submittedName>
        <fullName evidence="1">Uncharacterized protein</fullName>
    </submittedName>
</protein>
<proteinExistence type="predicted"/>
<dbReference type="EMBL" id="MU006718">
    <property type="protein sequence ID" value="KAF2627191.1"/>
    <property type="molecule type" value="Genomic_DNA"/>
</dbReference>
<sequence>MEARQEDQVEGDASYREEDAEAKDPVAGPTRAHLDVRGCEVETRKIFHWMHEYNIAQDALYAPSPVACRCPRSASISSLYWLYPATPSAVNCRTISGRGAPAPSSPTNLRDYPPGLLGAIVQAVSRIQNCKTDIVCLRLDSCSILRVSEAISQLPTFQCTTNRWQDPGLLPHRRTTTIAPEPWDSRCRYYLAGSFFRAQMGLYGCGMLSTRT</sequence>
<reference evidence="1" key="1">
    <citation type="journal article" date="2020" name="Stud. Mycol.">
        <title>101 Dothideomycetes genomes: a test case for predicting lifestyles and emergence of pathogens.</title>
        <authorList>
            <person name="Haridas S."/>
            <person name="Albert R."/>
            <person name="Binder M."/>
            <person name="Bloem J."/>
            <person name="Labutti K."/>
            <person name="Salamov A."/>
            <person name="Andreopoulos B."/>
            <person name="Baker S."/>
            <person name="Barry K."/>
            <person name="Bills G."/>
            <person name="Bluhm B."/>
            <person name="Cannon C."/>
            <person name="Castanera R."/>
            <person name="Culley D."/>
            <person name="Daum C."/>
            <person name="Ezra D."/>
            <person name="Gonzalez J."/>
            <person name="Henrissat B."/>
            <person name="Kuo A."/>
            <person name="Liang C."/>
            <person name="Lipzen A."/>
            <person name="Lutzoni F."/>
            <person name="Magnuson J."/>
            <person name="Mondo S."/>
            <person name="Nolan M."/>
            <person name="Ohm R."/>
            <person name="Pangilinan J."/>
            <person name="Park H.-J."/>
            <person name="Ramirez L."/>
            <person name="Alfaro M."/>
            <person name="Sun H."/>
            <person name="Tritt A."/>
            <person name="Yoshinaga Y."/>
            <person name="Zwiers L.-H."/>
            <person name="Turgeon B."/>
            <person name="Goodwin S."/>
            <person name="Spatafora J."/>
            <person name="Crous P."/>
            <person name="Grigoriev I."/>
        </authorList>
    </citation>
    <scope>NUCLEOTIDE SEQUENCE</scope>
    <source>
        <strain evidence="1">CBS 525.71</strain>
    </source>
</reference>
<comment type="caution">
    <text evidence="1">The sequence shown here is derived from an EMBL/GenBank/DDBJ whole genome shotgun (WGS) entry which is preliminary data.</text>
</comment>
<gene>
    <name evidence="1" type="ORF">BU25DRAFT_70679</name>
</gene>
<keyword evidence="2" id="KW-1185">Reference proteome</keyword>
<evidence type="ECO:0000313" key="1">
    <source>
        <dbReference type="EMBL" id="KAF2627191.1"/>
    </source>
</evidence>